<dbReference type="AlphaFoldDB" id="A0AAE3W9V5"/>
<proteinExistence type="predicted"/>
<dbReference type="Gene3D" id="3.40.250.10">
    <property type="entry name" value="Rhodanese-like domain"/>
    <property type="match status" value="1"/>
</dbReference>
<organism evidence="2 3">
    <name type="scientific">Marimonas arenosa</name>
    <dbReference type="NCBI Taxonomy" id="1795305"/>
    <lineage>
        <taxon>Bacteria</taxon>
        <taxon>Pseudomonadati</taxon>
        <taxon>Pseudomonadota</taxon>
        <taxon>Alphaproteobacteria</taxon>
        <taxon>Rhodobacterales</taxon>
        <taxon>Paracoccaceae</taxon>
        <taxon>Marimonas</taxon>
    </lineage>
</organism>
<dbReference type="EMBL" id="JANHAX010000001">
    <property type="protein sequence ID" value="MDQ2089036.1"/>
    <property type="molecule type" value="Genomic_DNA"/>
</dbReference>
<dbReference type="Pfam" id="PF00581">
    <property type="entry name" value="Rhodanese"/>
    <property type="match status" value="1"/>
</dbReference>
<dbReference type="InterPro" id="IPR001763">
    <property type="entry name" value="Rhodanese-like_dom"/>
</dbReference>
<sequence length="120" mass="12911">MFGFFMGGGVPRIAPDEAVKGAQDGSVTVIDVREMGEVAATGKATGAKHIPMMQLQWKCDPRHPEYDKSLDPEKTVVVYCATGARSMQAGTLLTRMGYKDVRNLGGLHDWVRGGGATERA</sequence>
<evidence type="ECO:0000313" key="3">
    <source>
        <dbReference type="Proteomes" id="UP001226762"/>
    </source>
</evidence>
<protein>
    <submittedName>
        <fullName evidence="2">Rhodanese-like domain-containing protein</fullName>
    </submittedName>
</protein>
<comment type="caution">
    <text evidence="2">The sequence shown here is derived from an EMBL/GenBank/DDBJ whole genome shotgun (WGS) entry which is preliminary data.</text>
</comment>
<dbReference type="PANTHER" id="PTHR44086">
    <property type="entry name" value="THIOSULFATE SULFURTRANSFERASE RDL2, MITOCHONDRIAL-RELATED"/>
    <property type="match status" value="1"/>
</dbReference>
<dbReference type="RefSeq" id="WP_306734289.1">
    <property type="nucleotide sequence ID" value="NZ_JANHAX010000001.1"/>
</dbReference>
<dbReference type="Proteomes" id="UP001226762">
    <property type="component" value="Unassembled WGS sequence"/>
</dbReference>
<reference evidence="2" key="2">
    <citation type="submission" date="2023-02" db="EMBL/GenBank/DDBJ databases">
        <title>'Rhodoalgimonas zhirmunskyi' gen. nov., isolated from a red alga.</title>
        <authorList>
            <person name="Nedashkovskaya O.I."/>
            <person name="Otstavnykh N.Y."/>
            <person name="Bystritskaya E.P."/>
            <person name="Balabanova L.A."/>
            <person name="Isaeva M.P."/>
        </authorList>
    </citation>
    <scope>NUCLEOTIDE SEQUENCE</scope>
    <source>
        <strain evidence="2">KCTC 52189</strain>
    </source>
</reference>
<reference evidence="2" key="1">
    <citation type="submission" date="2022-07" db="EMBL/GenBank/DDBJ databases">
        <authorList>
            <person name="Otstavnykh N."/>
            <person name="Isaeva M."/>
            <person name="Bystritskaya E."/>
        </authorList>
    </citation>
    <scope>NUCLEOTIDE SEQUENCE</scope>
    <source>
        <strain evidence="2">KCTC 52189</strain>
    </source>
</reference>
<name>A0AAE3W9V5_9RHOB</name>
<gene>
    <name evidence="2" type="ORF">NO357_03865</name>
</gene>
<evidence type="ECO:0000259" key="1">
    <source>
        <dbReference type="PROSITE" id="PS50206"/>
    </source>
</evidence>
<dbReference type="InterPro" id="IPR036873">
    <property type="entry name" value="Rhodanese-like_dom_sf"/>
</dbReference>
<dbReference type="SUPFAM" id="SSF52821">
    <property type="entry name" value="Rhodanese/Cell cycle control phosphatase"/>
    <property type="match status" value="1"/>
</dbReference>
<accession>A0AAE3W9V5</accession>
<dbReference type="GO" id="GO:0004792">
    <property type="term" value="F:thiosulfate-cyanide sulfurtransferase activity"/>
    <property type="evidence" value="ECO:0007669"/>
    <property type="project" value="TreeGrafter"/>
</dbReference>
<keyword evidence="3" id="KW-1185">Reference proteome</keyword>
<dbReference type="SMART" id="SM00450">
    <property type="entry name" value="RHOD"/>
    <property type="match status" value="1"/>
</dbReference>
<feature type="domain" description="Rhodanese" evidence="1">
    <location>
        <begin position="23"/>
        <end position="119"/>
    </location>
</feature>
<dbReference type="PANTHER" id="PTHR44086:SF10">
    <property type="entry name" value="THIOSULFATE SULFURTRANSFERASE_RHODANESE-LIKE DOMAIN-CONTAINING PROTEIN 3"/>
    <property type="match status" value="1"/>
</dbReference>
<evidence type="ECO:0000313" key="2">
    <source>
        <dbReference type="EMBL" id="MDQ2089036.1"/>
    </source>
</evidence>
<dbReference type="PROSITE" id="PS50206">
    <property type="entry name" value="RHODANESE_3"/>
    <property type="match status" value="1"/>
</dbReference>